<dbReference type="AlphaFoldDB" id="A0AAD7I3T4"/>
<proteinExistence type="predicted"/>
<name>A0AAD7I3T4_9AGAR</name>
<accession>A0AAD7I3T4</accession>
<sequence>MPRILFDPSLETCPDYSSETYDAIRSKFITETVDEDAAAAVLAEAWHTDRDLRKEAWDEQVQDDAEREAEAVQQRADEAAAEKAEAEAERAKKRPKLPAFDAKATVPNVLQPRPSNFAKHKVAAFEYVDLWYFTVEGCRDADSIRSGSAADEAFGLTQSDNLLELKPMSSYKAAKRVVRDEDLTWSQVAIAATGLLQEMEAAQWPKDYLTAFASFFYALGNHHFHMRGAPGEAALVIYQARTRRSFHDDLKAGKAFNIAVINSVLLDSIQAEYNSSVQQDELALVCNLFPRQNRI</sequence>
<keyword evidence="3" id="KW-1185">Reference proteome</keyword>
<feature type="coiled-coil region" evidence="1">
    <location>
        <begin position="62"/>
        <end position="94"/>
    </location>
</feature>
<evidence type="ECO:0000313" key="3">
    <source>
        <dbReference type="Proteomes" id="UP001215598"/>
    </source>
</evidence>
<gene>
    <name evidence="2" type="ORF">B0H16DRAFT_1327555</name>
</gene>
<reference evidence="2" key="1">
    <citation type="submission" date="2023-03" db="EMBL/GenBank/DDBJ databases">
        <title>Massive genome expansion in bonnet fungi (Mycena s.s.) driven by repeated elements and novel gene families across ecological guilds.</title>
        <authorList>
            <consortium name="Lawrence Berkeley National Laboratory"/>
            <person name="Harder C.B."/>
            <person name="Miyauchi S."/>
            <person name="Viragh M."/>
            <person name="Kuo A."/>
            <person name="Thoen E."/>
            <person name="Andreopoulos B."/>
            <person name="Lu D."/>
            <person name="Skrede I."/>
            <person name="Drula E."/>
            <person name="Henrissat B."/>
            <person name="Morin E."/>
            <person name="Kohler A."/>
            <person name="Barry K."/>
            <person name="LaButti K."/>
            <person name="Morin E."/>
            <person name="Salamov A."/>
            <person name="Lipzen A."/>
            <person name="Mereny Z."/>
            <person name="Hegedus B."/>
            <person name="Baldrian P."/>
            <person name="Stursova M."/>
            <person name="Weitz H."/>
            <person name="Taylor A."/>
            <person name="Grigoriev I.V."/>
            <person name="Nagy L.G."/>
            <person name="Martin F."/>
            <person name="Kauserud H."/>
        </authorList>
    </citation>
    <scope>NUCLEOTIDE SEQUENCE</scope>
    <source>
        <strain evidence="2">CBHHK182m</strain>
    </source>
</reference>
<evidence type="ECO:0000313" key="2">
    <source>
        <dbReference type="EMBL" id="KAJ7734422.1"/>
    </source>
</evidence>
<evidence type="ECO:0000256" key="1">
    <source>
        <dbReference type="SAM" id="Coils"/>
    </source>
</evidence>
<keyword evidence="1" id="KW-0175">Coiled coil</keyword>
<dbReference type="Proteomes" id="UP001215598">
    <property type="component" value="Unassembled WGS sequence"/>
</dbReference>
<organism evidence="2 3">
    <name type="scientific">Mycena metata</name>
    <dbReference type="NCBI Taxonomy" id="1033252"/>
    <lineage>
        <taxon>Eukaryota</taxon>
        <taxon>Fungi</taxon>
        <taxon>Dikarya</taxon>
        <taxon>Basidiomycota</taxon>
        <taxon>Agaricomycotina</taxon>
        <taxon>Agaricomycetes</taxon>
        <taxon>Agaricomycetidae</taxon>
        <taxon>Agaricales</taxon>
        <taxon>Marasmiineae</taxon>
        <taxon>Mycenaceae</taxon>
        <taxon>Mycena</taxon>
    </lineage>
</organism>
<dbReference type="EMBL" id="JARKIB010000132">
    <property type="protein sequence ID" value="KAJ7734422.1"/>
    <property type="molecule type" value="Genomic_DNA"/>
</dbReference>
<protein>
    <submittedName>
        <fullName evidence="2">Uncharacterized protein</fullName>
    </submittedName>
</protein>
<comment type="caution">
    <text evidence="2">The sequence shown here is derived from an EMBL/GenBank/DDBJ whole genome shotgun (WGS) entry which is preliminary data.</text>
</comment>